<gene>
    <name evidence="4" type="ORF">IRJ18_05735</name>
</gene>
<proteinExistence type="inferred from homology"/>
<reference evidence="4 5" key="1">
    <citation type="submission" date="2020-10" db="EMBL/GenBank/DDBJ databases">
        <title>Mucilaginibacter mali sp. nov., isolated from rhizosphere soil of apple orchard.</title>
        <authorList>
            <person name="Lee J.-S."/>
            <person name="Kim H.S."/>
            <person name="Kim J.-S."/>
        </authorList>
    </citation>
    <scope>NUCLEOTIDE SEQUENCE [LARGE SCALE GENOMIC DNA]</scope>
    <source>
        <strain evidence="4 5">KCTC 23157</strain>
    </source>
</reference>
<feature type="transmembrane region" description="Helical" evidence="2">
    <location>
        <begin position="108"/>
        <end position="127"/>
    </location>
</feature>
<sequence>MLNRMNIVPRWIIFFLDIFFCTISLISAHAISNNFELSHLDYNLLNKILFTFLIINCIVFTMLKTYSGIVRYTSGQDSVRILFSVLISNVAFYIISKSSLLADVALSRIEQVIIINVLFSFVLLISYRLMVKYMFSYINNLKLNQKRVIIYGANETAITTKRILDQQGTGLNMNIVAFIDEDERKRGKKVDNIRIYQLADIEKIIISERINELIIAQADVDINIKNTIVDICLVHNVRVLNIPPITNWIGGHLNPSQLQNIKIEDVLEREPIQVNNVLIDQQIHGKNILVTGAAGSIGSELVRQLIQYQPAVIILNDIAETALHELQLELEDAGHENSSFITFIGDVRNAERMTLLFETYTPNYVYHAAAYKHVPMMENNPCEAINTNVLGTKNIADLSMRYGVDKFVMISTDKAVNPTNVMGASKRIAEMYVQSLIDFHSNDNIIINNGMSIMTDKIKGKKRTKYITTRFGNVLGSNGSVIPRFKAQIQKGGPITVTHPEITRYFMTIPEACRLVLEAGSMGSGGEIYLFDMGKSVKIVDLAKKMIRLSGFVVDQDIKITFTGLRPGEKLYEELLNDAENTMPTHHEKIMIAKVRKQSYMQINKHVNELISLSSMYNDHIVVRKMKEIVPEYKSNNSIFEEFDVEIPVAL</sequence>
<feature type="transmembrane region" description="Helical" evidence="2">
    <location>
        <begin position="44"/>
        <end position="66"/>
    </location>
</feature>
<protein>
    <submittedName>
        <fullName evidence="4">Polysaccharide biosynthesis protein</fullName>
    </submittedName>
</protein>
<accession>A0ABR9XFU2</accession>
<dbReference type="SUPFAM" id="SSF51735">
    <property type="entry name" value="NAD(P)-binding Rossmann-fold domains"/>
    <property type="match status" value="1"/>
</dbReference>
<feature type="transmembrane region" description="Helical" evidence="2">
    <location>
        <begin position="12"/>
        <end position="32"/>
    </location>
</feature>
<comment type="similarity">
    <text evidence="1">Belongs to the polysaccharide synthase family.</text>
</comment>
<dbReference type="InterPro" id="IPR029063">
    <property type="entry name" value="SAM-dependent_MTases_sf"/>
</dbReference>
<keyword evidence="2" id="KW-0812">Transmembrane</keyword>
<evidence type="ECO:0000259" key="3">
    <source>
        <dbReference type="Pfam" id="PF02719"/>
    </source>
</evidence>
<name>A0ABR9XFU2_9SPHI</name>
<dbReference type="Pfam" id="PF02719">
    <property type="entry name" value="Polysacc_synt_2"/>
    <property type="match status" value="1"/>
</dbReference>
<dbReference type="PANTHER" id="PTHR43318">
    <property type="entry name" value="UDP-N-ACETYLGLUCOSAMINE 4,6-DEHYDRATASE"/>
    <property type="match status" value="1"/>
</dbReference>
<dbReference type="PANTHER" id="PTHR43318:SF1">
    <property type="entry name" value="POLYSACCHARIDE BIOSYNTHESIS PROTEIN EPSC-RELATED"/>
    <property type="match status" value="1"/>
</dbReference>
<keyword evidence="2" id="KW-0472">Membrane</keyword>
<dbReference type="InterPro" id="IPR051203">
    <property type="entry name" value="Polysaccharide_Synthase-Rel"/>
</dbReference>
<dbReference type="SUPFAM" id="SSF53335">
    <property type="entry name" value="S-adenosyl-L-methionine-dependent methyltransferases"/>
    <property type="match status" value="1"/>
</dbReference>
<dbReference type="RefSeq" id="WP_194105238.1">
    <property type="nucleotide sequence ID" value="NZ_JADFFM010000001.1"/>
</dbReference>
<dbReference type="CDD" id="cd05237">
    <property type="entry name" value="UDP_invert_4-6DH_SDR_e"/>
    <property type="match status" value="1"/>
</dbReference>
<evidence type="ECO:0000313" key="5">
    <source>
        <dbReference type="Proteomes" id="UP000632774"/>
    </source>
</evidence>
<evidence type="ECO:0000313" key="4">
    <source>
        <dbReference type="EMBL" id="MBE9665854.1"/>
    </source>
</evidence>
<dbReference type="EMBL" id="JADFFM010000001">
    <property type="protein sequence ID" value="MBE9665854.1"/>
    <property type="molecule type" value="Genomic_DNA"/>
</dbReference>
<keyword evidence="2" id="KW-1133">Transmembrane helix</keyword>
<organism evidence="4 5">
    <name type="scientific">Mucilaginibacter boryungensis</name>
    <dbReference type="NCBI Taxonomy" id="768480"/>
    <lineage>
        <taxon>Bacteria</taxon>
        <taxon>Pseudomonadati</taxon>
        <taxon>Bacteroidota</taxon>
        <taxon>Sphingobacteriia</taxon>
        <taxon>Sphingobacteriales</taxon>
        <taxon>Sphingobacteriaceae</taxon>
        <taxon>Mucilaginibacter</taxon>
    </lineage>
</organism>
<dbReference type="Gene3D" id="3.40.50.720">
    <property type="entry name" value="NAD(P)-binding Rossmann-like Domain"/>
    <property type="match status" value="2"/>
</dbReference>
<comment type="caution">
    <text evidence="4">The sequence shown here is derived from an EMBL/GenBank/DDBJ whole genome shotgun (WGS) entry which is preliminary data.</text>
</comment>
<dbReference type="InterPro" id="IPR036291">
    <property type="entry name" value="NAD(P)-bd_dom_sf"/>
</dbReference>
<dbReference type="Pfam" id="PF13727">
    <property type="entry name" value="CoA_binding_3"/>
    <property type="match status" value="1"/>
</dbReference>
<evidence type="ECO:0000256" key="1">
    <source>
        <dbReference type="ARBA" id="ARBA00007430"/>
    </source>
</evidence>
<dbReference type="Proteomes" id="UP000632774">
    <property type="component" value="Unassembled WGS sequence"/>
</dbReference>
<keyword evidence="5" id="KW-1185">Reference proteome</keyword>
<feature type="domain" description="Polysaccharide biosynthesis protein CapD-like" evidence="3">
    <location>
        <begin position="288"/>
        <end position="594"/>
    </location>
</feature>
<evidence type="ECO:0000256" key="2">
    <source>
        <dbReference type="SAM" id="Phobius"/>
    </source>
</evidence>
<dbReference type="InterPro" id="IPR003869">
    <property type="entry name" value="Polysac_CapD-like"/>
</dbReference>